<feature type="region of interest" description="Disordered" evidence="10">
    <location>
        <begin position="1618"/>
        <end position="1654"/>
    </location>
</feature>
<evidence type="ECO:0000256" key="8">
    <source>
        <dbReference type="ARBA" id="ARBA00023125"/>
    </source>
</evidence>
<keyword evidence="5 9" id="KW-0863">Zinc-finger</keyword>
<dbReference type="InterPro" id="IPR057926">
    <property type="entry name" value="QRICH1_dom"/>
</dbReference>
<dbReference type="CTD" id="327248"/>
<dbReference type="InterPro" id="IPR051284">
    <property type="entry name" value="ZnF_MYMT-QRICH1"/>
</dbReference>
<keyword evidence="4" id="KW-0677">Repeat</keyword>
<feature type="compositionally biased region" description="Basic residues" evidence="10">
    <location>
        <begin position="1631"/>
        <end position="1652"/>
    </location>
</feature>
<feature type="region of interest" description="Disordered" evidence="10">
    <location>
        <begin position="1968"/>
        <end position="1987"/>
    </location>
</feature>
<evidence type="ECO:0000313" key="13">
    <source>
        <dbReference type="RefSeq" id="XP_031441646.1"/>
    </source>
</evidence>
<dbReference type="SMART" id="SM00980">
    <property type="entry name" value="THAP"/>
    <property type="match status" value="2"/>
</dbReference>
<name>A0A6P8GUR5_CLUHA</name>
<keyword evidence="8 9" id="KW-0238">DNA-binding</keyword>
<dbReference type="OrthoDB" id="10025028at2759"/>
<evidence type="ECO:0000256" key="9">
    <source>
        <dbReference type="PROSITE-ProRule" id="PRU00309"/>
    </source>
</evidence>
<feature type="compositionally biased region" description="Polar residues" evidence="10">
    <location>
        <begin position="611"/>
        <end position="630"/>
    </location>
</feature>
<feature type="compositionally biased region" description="Basic and acidic residues" evidence="10">
    <location>
        <begin position="504"/>
        <end position="519"/>
    </location>
</feature>
<feature type="region of interest" description="Disordered" evidence="10">
    <location>
        <begin position="1136"/>
        <end position="1159"/>
    </location>
</feature>
<dbReference type="Pfam" id="PF24900">
    <property type="entry name" value="TRASH_ZMYM4"/>
    <property type="match status" value="1"/>
</dbReference>
<dbReference type="Pfam" id="PF12012">
    <property type="entry name" value="DUF3504"/>
    <property type="match status" value="1"/>
</dbReference>
<keyword evidence="2" id="KW-0597">Phosphoprotein</keyword>
<dbReference type="Pfam" id="PF25561">
    <property type="entry name" value="QRICH1"/>
    <property type="match status" value="1"/>
</dbReference>
<dbReference type="GO" id="GO:0008270">
    <property type="term" value="F:zinc ion binding"/>
    <property type="evidence" value="ECO:0007669"/>
    <property type="project" value="UniProtKB-KW"/>
</dbReference>
<feature type="region of interest" description="Disordered" evidence="10">
    <location>
        <begin position="1540"/>
        <end position="1564"/>
    </location>
</feature>
<evidence type="ECO:0000313" key="12">
    <source>
        <dbReference type="Proteomes" id="UP000515152"/>
    </source>
</evidence>
<dbReference type="PANTHER" id="PTHR45736:SF5">
    <property type="entry name" value="ZINC FINGER MYM-TYPE PROTEIN 4"/>
    <property type="match status" value="1"/>
</dbReference>
<dbReference type="Pfam" id="PF05485">
    <property type="entry name" value="THAP"/>
    <property type="match status" value="2"/>
</dbReference>
<feature type="compositionally biased region" description="Pro residues" evidence="10">
    <location>
        <begin position="1143"/>
        <end position="1157"/>
    </location>
</feature>
<dbReference type="Pfam" id="PF06467">
    <property type="entry name" value="zf-FCS"/>
    <property type="match status" value="2"/>
</dbReference>
<feature type="region of interest" description="Disordered" evidence="10">
    <location>
        <begin position="1579"/>
        <end position="1600"/>
    </location>
</feature>
<dbReference type="PANTHER" id="PTHR45736">
    <property type="entry name" value="ZINC FINGER MYM-TYPE PROTEIN"/>
    <property type="match status" value="1"/>
</dbReference>
<dbReference type="InterPro" id="IPR021893">
    <property type="entry name" value="ZMYM2-like_C"/>
</dbReference>
<organism evidence="12 13">
    <name type="scientific">Clupea harengus</name>
    <name type="common">Atlantic herring</name>
    <dbReference type="NCBI Taxonomy" id="7950"/>
    <lineage>
        <taxon>Eukaryota</taxon>
        <taxon>Metazoa</taxon>
        <taxon>Chordata</taxon>
        <taxon>Craniata</taxon>
        <taxon>Vertebrata</taxon>
        <taxon>Euteleostomi</taxon>
        <taxon>Actinopterygii</taxon>
        <taxon>Neopterygii</taxon>
        <taxon>Teleostei</taxon>
        <taxon>Clupei</taxon>
        <taxon>Clupeiformes</taxon>
        <taxon>Clupeoidei</taxon>
        <taxon>Clupeidae</taxon>
        <taxon>Clupea</taxon>
    </lineage>
</organism>
<feature type="compositionally biased region" description="Basic residues" evidence="10">
    <location>
        <begin position="99"/>
        <end position="108"/>
    </location>
</feature>
<feature type="compositionally biased region" description="Polar residues" evidence="10">
    <location>
        <begin position="349"/>
        <end position="365"/>
    </location>
</feature>
<gene>
    <name evidence="13" type="primary">zmym4.1</name>
</gene>
<feature type="region of interest" description="Disordered" evidence="10">
    <location>
        <begin position="567"/>
        <end position="586"/>
    </location>
</feature>
<sequence>MSCCVVGCQNRSTKIKGLHFYRIPSGKRPFNANRRRLWLQAIKRVDWTEDIIKNARICGAHFISGEASLNYESPDFVPSVFEYSKSSQRPEAKLERFQRNKQRSKRSVKPPSPLTAEPCPGLSNMVKRCAYGTCKSDTRYPERLEGGVVFIAFPKPKTQEERCRLWIKQCGPQSQLNISKINKHTYVCSKHFVNGQPTPEYPNPVLAVQVPGQTRREQGGCRKPPTKRCRFSLQDASASTTIEAEEIQQCVVGSGKPSYLHHSTQPDWAPSLKLAGENERGTQRALYEPGRVMDGNASQGPEERSCSGEANGVNILDSGETTSKDDADGERTNEVSASEDLTNRDSSKGDTGNTVTPSPDETNGNDAGGNKEPKGDGGDSRTGGMDLVIGSILSGDAANANAASRDRANGDSPALSKGSLSSVVSSFQTGELLSSRDSAMTQEAASDSTPPEPHSHTPSTEQKPVARAKEDRQEEMGTEAMDVERGEQQDPQGEGSEGVAETSEGGKEGTKEVRGEEGQKVVLETGAKCLGGSTENLEGGAGDMEVDGKSGDSVAGVLEVPVISEIKEEISMDSEPSSSVGGDTNAYADLDMGVDMEMSTGGLDMGVETVATSQSKTSSETQVVHTQKVISVTRETDPEDLDMGVDTVMEDNTDSTSEGSIGDKSKRAASGLVLSQPQKDSSVGLKQENPDPSSDHTGSLKAPALPKQETSTLDPGSQDAAPAVELNLCIKDEPQDEEYDRALAPFNTEGIKDEPYSGEEFGQQKLSEQFKISAVFSVGQTSAVTAAKADVPMAVAPPKPTPPPSALPAQLPTPSTLCVVCSGCQKVLLKGQTAYQRKGSPQLYCSTSCLTGSTGTVLRATTKRTCHFCLKVISNPKDVIIAPVDKGGSVKDFCSQKCLSSFNYKRDSVLSTAATTKPASSVVTLASPAPSAPLSSSEPKARCSSCQKVVVSKHEVNYMGALHKLCSDECFTRFRSSNKLTMNCCSHCGSYCYQGSQGSPGHTLQIDRISKKFCSQACITAYRKKGHKTVPCAMCKATRPSSDMLEGVDSKGKTELFCSATCVTAQRVHTVSSAGTSLPCDKCSTTAVPQYHLAMSDGSIRNFCTFNCVLSFQDNFNKTNAQVKLSVTAAKSAVAPSTSAAPSPSPSPTPTPTPTPTPFQTMTPSSVKIGKVTCRHCNTTISSRPDPVEVKGKMFVLCGKQCAEDFRRMSLLPSRCDYCKVDKGVKEVKRVCGVDRLFCSEGCTLLYRHDLAKRWGRKHCRSCRYCGAISQVLVTSLFSGKQEEFCSHDCVSSYTLLFCQVAKCACCQRARAMSESLRWVGEMKHFCNLSCLLFFCYQHGSKEPINQVISAASIPAAKNPPVSKEATPIIANVISLSSTPNGQPSVLANPTLQGAVPNMPVKISGHASTQTDAVKAPAPPPPRVLKNKALLCKPLTQTKGTLCKPTYQTVETQTEQIHPTVLVVPIPVPVYVPVPMHLYSQYTPQPLGLPLPVPVPMFLPTTLDSAEQIVEAIQQIKEKIPADPLEADLILMAELVAEGNQKDEEETPVPSTSPADAPVGSPLPISDFDLDALGWGDDLLSAHTSDTPTSSLGPSLPETPEEHIDLEADIPVESLEMTAETVEPPGPPPSKRPRRKVRDAIPQKKRQSLRKRPAVEPAVEPAVVPAPVGKLRAVYGVKAWKKWVLWRNAQPDVNTPRFGSRPMVLKEDLLQCSTAELSFGLCKFISEARRPHGEAYSPDSLYYLCLGIQQHLFENGRMENIFADFFYSKFTQEITKLLHDWSAMGTPGGKVRSRVEEEYLWECKQLGALSPSVLLYTLFFFCTKLFGLRTVQQHQRLSFAHVMRCTRTHKNGKAACLRFYPPINRKGSPTETLDCEGVSAKKRKVDEEEEPVLEMQENTENPLRCPIRIYEFYLSKCSPSVKQRTNVFYLQPERCCVPNSPMWFSSAPLEGDAMQAMLTRILTVRELHLPQEPSTQKPASSDEQDSD</sequence>
<evidence type="ECO:0000256" key="2">
    <source>
        <dbReference type="ARBA" id="ARBA00022553"/>
    </source>
</evidence>
<evidence type="ECO:0000256" key="6">
    <source>
        <dbReference type="ARBA" id="ARBA00022833"/>
    </source>
</evidence>
<feature type="compositionally biased region" description="Basic and acidic residues" evidence="10">
    <location>
        <begin position="369"/>
        <end position="379"/>
    </location>
</feature>
<dbReference type="GO" id="GO:0003677">
    <property type="term" value="F:DNA binding"/>
    <property type="evidence" value="ECO:0007669"/>
    <property type="project" value="UniProtKB-UniRule"/>
</dbReference>
<keyword evidence="1" id="KW-1017">Isopeptide bond</keyword>
<dbReference type="GeneID" id="105892155"/>
<dbReference type="InterPro" id="IPR010507">
    <property type="entry name" value="Znf_MYM"/>
</dbReference>
<dbReference type="SUPFAM" id="SSF57716">
    <property type="entry name" value="Glucocorticoid receptor-like (DNA-binding domain)"/>
    <property type="match status" value="3"/>
</dbReference>
<keyword evidence="6" id="KW-0862">Zinc</keyword>
<evidence type="ECO:0000259" key="11">
    <source>
        <dbReference type="PROSITE" id="PS50950"/>
    </source>
</evidence>
<evidence type="ECO:0000256" key="5">
    <source>
        <dbReference type="ARBA" id="ARBA00022771"/>
    </source>
</evidence>
<feature type="compositionally biased region" description="Basic and acidic residues" evidence="10">
    <location>
        <begin position="322"/>
        <end position="333"/>
    </location>
</feature>
<protein>
    <submittedName>
        <fullName evidence="13">Zinc finger MYM-type protein 4 isoform X1</fullName>
    </submittedName>
</protein>
<dbReference type="InterPro" id="IPR011017">
    <property type="entry name" value="TRASH_dom"/>
</dbReference>
<feature type="domain" description="THAP-type" evidence="11">
    <location>
        <begin position="125"/>
        <end position="214"/>
    </location>
</feature>
<feature type="region of interest" description="Disordered" evidence="10">
    <location>
        <begin position="283"/>
        <end position="387"/>
    </location>
</feature>
<evidence type="ECO:0000256" key="10">
    <source>
        <dbReference type="SAM" id="MobiDB-lite"/>
    </source>
</evidence>
<feature type="compositionally biased region" description="Polar residues" evidence="10">
    <location>
        <begin position="1972"/>
        <end position="1981"/>
    </location>
</feature>
<feature type="region of interest" description="Disordered" evidence="10">
    <location>
        <begin position="433"/>
        <end position="553"/>
    </location>
</feature>
<feature type="domain" description="THAP-type" evidence="11">
    <location>
        <begin position="1"/>
        <end position="81"/>
    </location>
</feature>
<proteinExistence type="predicted"/>
<feature type="compositionally biased region" description="Acidic residues" evidence="10">
    <location>
        <begin position="637"/>
        <end position="653"/>
    </location>
</feature>
<evidence type="ECO:0000256" key="3">
    <source>
        <dbReference type="ARBA" id="ARBA00022723"/>
    </source>
</evidence>
<keyword evidence="12" id="KW-1185">Reference proteome</keyword>
<evidence type="ECO:0000256" key="7">
    <source>
        <dbReference type="ARBA" id="ARBA00022843"/>
    </source>
</evidence>
<feature type="region of interest" description="Disordered" evidence="10">
    <location>
        <begin position="611"/>
        <end position="719"/>
    </location>
</feature>
<feature type="region of interest" description="Disordered" evidence="10">
    <location>
        <begin position="92"/>
        <end position="119"/>
    </location>
</feature>
<evidence type="ECO:0000256" key="1">
    <source>
        <dbReference type="ARBA" id="ARBA00022499"/>
    </source>
</evidence>
<feature type="compositionally biased region" description="Polar residues" evidence="10">
    <location>
        <begin position="433"/>
        <end position="447"/>
    </location>
</feature>
<dbReference type="Proteomes" id="UP000515152">
    <property type="component" value="Chromosome 19"/>
</dbReference>
<keyword evidence="7" id="KW-0832">Ubl conjugation</keyword>
<dbReference type="InterPro" id="IPR006612">
    <property type="entry name" value="THAP_Znf"/>
</dbReference>
<dbReference type="PROSITE" id="PS50950">
    <property type="entry name" value="ZF_THAP"/>
    <property type="match status" value="2"/>
</dbReference>
<feature type="compositionally biased region" description="Polar residues" evidence="10">
    <location>
        <begin position="1582"/>
        <end position="1593"/>
    </location>
</feature>
<evidence type="ECO:0000256" key="4">
    <source>
        <dbReference type="ARBA" id="ARBA00022737"/>
    </source>
</evidence>
<accession>A0A6P8GUR5</accession>
<dbReference type="RefSeq" id="XP_031441646.1">
    <property type="nucleotide sequence ID" value="XM_031585786.2"/>
</dbReference>
<keyword evidence="3" id="KW-0479">Metal-binding</keyword>
<dbReference type="SMART" id="SM00746">
    <property type="entry name" value="TRASH"/>
    <property type="match status" value="10"/>
</dbReference>
<reference evidence="13" key="1">
    <citation type="submission" date="2025-08" db="UniProtKB">
        <authorList>
            <consortium name="RefSeq"/>
        </authorList>
    </citation>
    <scope>IDENTIFICATION</scope>
</reference>